<evidence type="ECO:0000256" key="1">
    <source>
        <dbReference type="SAM" id="MobiDB-lite"/>
    </source>
</evidence>
<feature type="region of interest" description="Disordered" evidence="1">
    <location>
        <begin position="141"/>
        <end position="161"/>
    </location>
</feature>
<protein>
    <submittedName>
        <fullName evidence="2">Uncharacterized protein</fullName>
    </submittedName>
</protein>
<feature type="compositionally biased region" description="Basic and acidic residues" evidence="1">
    <location>
        <begin position="141"/>
        <end position="152"/>
    </location>
</feature>
<name>A0A4R7PA45_9GAMM</name>
<comment type="caution">
    <text evidence="2">The sequence shown here is derived from an EMBL/GenBank/DDBJ whole genome shotgun (WGS) entry which is preliminary data.</text>
</comment>
<reference evidence="2 3" key="1">
    <citation type="submission" date="2019-03" db="EMBL/GenBank/DDBJ databases">
        <title>Genomic Encyclopedia of Type Strains, Phase IV (KMG-IV): sequencing the most valuable type-strain genomes for metagenomic binning, comparative biology and taxonomic classification.</title>
        <authorList>
            <person name="Goeker M."/>
        </authorList>
    </citation>
    <scope>NUCLEOTIDE SEQUENCE [LARGE SCALE GENOMIC DNA]</scope>
    <source>
        <strain evidence="2 3">DSM 26377</strain>
    </source>
</reference>
<keyword evidence="3" id="KW-1185">Reference proteome</keyword>
<accession>A0A4R7PA45</accession>
<dbReference type="Proteomes" id="UP000295341">
    <property type="component" value="Unassembled WGS sequence"/>
</dbReference>
<evidence type="ECO:0000313" key="3">
    <source>
        <dbReference type="Proteomes" id="UP000295341"/>
    </source>
</evidence>
<gene>
    <name evidence="2" type="ORF">DFR24_0251</name>
</gene>
<evidence type="ECO:0000313" key="2">
    <source>
        <dbReference type="EMBL" id="TDU30894.1"/>
    </source>
</evidence>
<sequence>MTWHKDWKTPAQSLRGTRFFFLLGPHTPMIVTTKALWLAVHRTLSDAGVLRTGQGMGVKQMMHVWSLTGLRQRDLGNALDSLARAGFVKLTTDANGPRAELLDASFGLLDSRGRDTNAVATLKHFRELRGRPPYLAGIAQDRKEGRRREDRMTAPVLAKAG</sequence>
<dbReference type="AlphaFoldDB" id="A0A4R7PA45"/>
<proteinExistence type="predicted"/>
<dbReference type="EMBL" id="SOBT01000008">
    <property type="protein sequence ID" value="TDU30894.1"/>
    <property type="molecule type" value="Genomic_DNA"/>
</dbReference>
<organism evidence="2 3">
    <name type="scientific">Panacagrimonas perspica</name>
    <dbReference type="NCBI Taxonomy" id="381431"/>
    <lineage>
        <taxon>Bacteria</taxon>
        <taxon>Pseudomonadati</taxon>
        <taxon>Pseudomonadota</taxon>
        <taxon>Gammaproteobacteria</taxon>
        <taxon>Nevskiales</taxon>
        <taxon>Nevskiaceae</taxon>
        <taxon>Panacagrimonas</taxon>
    </lineage>
</organism>